<keyword evidence="2" id="KW-1133">Transmembrane helix</keyword>
<organism evidence="3 4">
    <name type="scientific">Biomphalaria glabrata</name>
    <name type="common">Bloodfluke planorb</name>
    <name type="synonym">Freshwater snail</name>
    <dbReference type="NCBI Taxonomy" id="6526"/>
    <lineage>
        <taxon>Eukaryota</taxon>
        <taxon>Metazoa</taxon>
        <taxon>Spiralia</taxon>
        <taxon>Lophotrochozoa</taxon>
        <taxon>Mollusca</taxon>
        <taxon>Gastropoda</taxon>
        <taxon>Heterobranchia</taxon>
        <taxon>Euthyneura</taxon>
        <taxon>Panpulmonata</taxon>
        <taxon>Hygrophila</taxon>
        <taxon>Lymnaeoidea</taxon>
        <taxon>Planorbidae</taxon>
        <taxon>Biomphalaria</taxon>
    </lineage>
</organism>
<keyword evidence="1" id="KW-0175">Coiled coil</keyword>
<feature type="transmembrane region" description="Helical" evidence="2">
    <location>
        <begin position="5"/>
        <end position="24"/>
    </location>
</feature>
<dbReference type="KEGG" id="bgt:106060086"/>
<dbReference type="AlphaFoldDB" id="A0A2C9L7T3"/>
<dbReference type="OrthoDB" id="6157715at2759"/>
<dbReference type="VEuPathDB" id="VectorBase:BGLAX_029264"/>
<feature type="transmembrane region" description="Helical" evidence="2">
    <location>
        <begin position="44"/>
        <end position="62"/>
    </location>
</feature>
<feature type="transmembrane region" description="Helical" evidence="2">
    <location>
        <begin position="275"/>
        <end position="294"/>
    </location>
</feature>
<evidence type="ECO:0000256" key="1">
    <source>
        <dbReference type="SAM" id="Coils"/>
    </source>
</evidence>
<evidence type="ECO:0000313" key="3">
    <source>
        <dbReference type="EnsemblMetazoa" id="BGLB027991-PA"/>
    </source>
</evidence>
<feature type="transmembrane region" description="Helical" evidence="2">
    <location>
        <begin position="186"/>
        <end position="206"/>
    </location>
</feature>
<feature type="coiled-coil region" evidence="1">
    <location>
        <begin position="340"/>
        <end position="367"/>
    </location>
</feature>
<evidence type="ECO:0000313" key="4">
    <source>
        <dbReference type="Proteomes" id="UP000076420"/>
    </source>
</evidence>
<keyword evidence="2" id="KW-0472">Membrane</keyword>
<proteinExistence type="predicted"/>
<protein>
    <submittedName>
        <fullName evidence="3">Uncharacterized protein</fullName>
    </submittedName>
</protein>
<feature type="transmembrane region" description="Helical" evidence="2">
    <location>
        <begin position="218"/>
        <end position="236"/>
    </location>
</feature>
<sequence length="716" mass="81208">MGLKAILIVFYAWTLSQFLTYYFAASFVRQIQALFVSSQVHYVPYFQISLALTFLQLINKFIDYHSKNKSPEPLGFLVLETLDNLIVNYSFTFLHGSSVYVIKMSQPVTNSLVNRILFKKSGTIEELFGTPFIVLGALSYTLDEPKIRVKRIGIALAVISTFLSAVLAVFRKIFHGGDNIKSSVTVMTMTVWFLWQVSAAITVWMVEMWRVIPQGSSSIVGALFSFGFFHFANQHLSHFMVVKVMGSMNRLCASLIRKILVVLLLIGTDAHRHSMIALLALVLAVLGMLIRTLGRLDRLDSAVQDGNLDNSGAWMLPPKTYRIAQYFLVLTTLALGFVMVNQYRDLIKQERQRLEAIRKAIKSHEHDYEARMALFMTLKLTDHPDLTDARARTLTDSHAVVGEANRVLIHILADILVSIQETVILSLSDDNSVANMAEKAGAIFLLQKLNKTFYFYCLHSKCNREGRVGWQFLNNKQSKDIALIVQGGHQVFQKPENKMISQLFLETFLHSLVLFLPLNIDPGMKLFETSNVTFSSYFNRSRVYLLLSDRYSLEEAKKYFKNVKTILAPSSSFGFGMVAQRIKPSYDVLILRTKDFQLQKIRKSFPNIRFHVAEMQIGLKFNINSSDVETAMLVVQAGLQFLQKGRVILTDYVYVHILCVLQNIPHVLVEKADVNSSLQFHSSWTAGLDSVIRIDNDDDHLGAESAVKLVQRPNRL</sequence>
<accession>A0A2C9L7T3</accession>
<keyword evidence="2" id="KW-0812">Transmembrane</keyword>
<dbReference type="Proteomes" id="UP000076420">
    <property type="component" value="Unassembled WGS sequence"/>
</dbReference>
<reference evidence="3" key="1">
    <citation type="submission" date="2020-05" db="UniProtKB">
        <authorList>
            <consortium name="EnsemblMetazoa"/>
        </authorList>
    </citation>
    <scope>IDENTIFICATION</scope>
    <source>
        <strain evidence="3">BB02</strain>
    </source>
</reference>
<feature type="transmembrane region" description="Helical" evidence="2">
    <location>
        <begin position="323"/>
        <end position="343"/>
    </location>
</feature>
<dbReference type="VEuPathDB" id="VectorBase:BGLB027991"/>
<name>A0A2C9L7T3_BIOGL</name>
<evidence type="ECO:0000256" key="2">
    <source>
        <dbReference type="SAM" id="Phobius"/>
    </source>
</evidence>
<feature type="transmembrane region" description="Helical" evidence="2">
    <location>
        <begin position="154"/>
        <end position="174"/>
    </location>
</feature>
<dbReference type="RefSeq" id="XP_013073315.2">
    <property type="nucleotide sequence ID" value="XM_013217861.2"/>
</dbReference>
<gene>
    <name evidence="3" type="primary">106060086</name>
</gene>
<dbReference type="EnsemblMetazoa" id="BGLB027991-RA">
    <property type="protein sequence ID" value="BGLB027991-PA"/>
    <property type="gene ID" value="BGLB027991"/>
</dbReference>